<dbReference type="Pfam" id="PF13637">
    <property type="entry name" value="Ank_4"/>
    <property type="match status" value="1"/>
</dbReference>
<dbReference type="SMART" id="SM00248">
    <property type="entry name" value="ANK"/>
    <property type="match status" value="12"/>
</dbReference>
<dbReference type="PRINTS" id="PR01415">
    <property type="entry name" value="ANKYRIN"/>
</dbReference>
<dbReference type="Pfam" id="PF24883">
    <property type="entry name" value="NPHP3_N"/>
    <property type="match status" value="1"/>
</dbReference>
<dbReference type="PROSITE" id="PS50088">
    <property type="entry name" value="ANK_REPEAT"/>
    <property type="match status" value="6"/>
</dbReference>
<dbReference type="EMBL" id="PVQB02000273">
    <property type="protein sequence ID" value="KAF4339609.1"/>
    <property type="molecule type" value="Genomic_DNA"/>
</dbReference>
<evidence type="ECO:0000256" key="4">
    <source>
        <dbReference type="SAM" id="MobiDB-lite"/>
    </source>
</evidence>
<dbReference type="Gene3D" id="1.25.40.20">
    <property type="entry name" value="Ankyrin repeat-containing domain"/>
    <property type="match status" value="4"/>
</dbReference>
<dbReference type="InterPro" id="IPR056884">
    <property type="entry name" value="NPHP3-like_N"/>
</dbReference>
<dbReference type="PROSITE" id="PS50297">
    <property type="entry name" value="ANK_REP_REGION"/>
    <property type="match status" value="3"/>
</dbReference>
<feature type="region of interest" description="Disordered" evidence="4">
    <location>
        <begin position="1218"/>
        <end position="1237"/>
    </location>
</feature>
<evidence type="ECO:0000256" key="2">
    <source>
        <dbReference type="PROSITE-ProRule" id="PRU00023"/>
    </source>
</evidence>
<evidence type="ECO:0000313" key="7">
    <source>
        <dbReference type="Proteomes" id="UP000730481"/>
    </source>
</evidence>
<dbReference type="InterPro" id="IPR052391">
    <property type="entry name" value="E3_Ligase-Neurotoxin"/>
</dbReference>
<keyword evidence="1" id="KW-0677">Repeat</keyword>
<comment type="caution">
    <text evidence="6">The sequence shown here is derived from an EMBL/GenBank/DDBJ whole genome shotgun (WGS) entry which is preliminary data.</text>
</comment>
<feature type="repeat" description="ANK" evidence="2">
    <location>
        <begin position="1045"/>
        <end position="1078"/>
    </location>
</feature>
<evidence type="ECO:0000256" key="1">
    <source>
        <dbReference type="ARBA" id="ARBA00022737"/>
    </source>
</evidence>
<feature type="domain" description="Nephrocystin 3-like N-terminal" evidence="5">
    <location>
        <begin position="228"/>
        <end position="318"/>
    </location>
</feature>
<feature type="coiled-coil region" evidence="3">
    <location>
        <begin position="74"/>
        <end position="101"/>
    </location>
</feature>
<reference evidence="6" key="1">
    <citation type="journal article" date="2017" name="Mycologia">
        <title>Fusarium algeriense, sp. nov., a novel toxigenic crown rot pathogen of durum wheat from Algeria is nested in the Fusarium burgessii species complex.</title>
        <authorList>
            <person name="Laraba I."/>
            <person name="Keddad A."/>
            <person name="Boureghda H."/>
            <person name="Abdallah N."/>
            <person name="Vaughan M.M."/>
            <person name="Proctor R.H."/>
            <person name="Busman M."/>
            <person name="O'Donnell K."/>
        </authorList>
    </citation>
    <scope>NUCLEOTIDE SEQUENCE</scope>
    <source>
        <strain evidence="6">NRRL 25174</strain>
    </source>
</reference>
<feature type="repeat" description="ANK" evidence="2">
    <location>
        <begin position="1153"/>
        <end position="1185"/>
    </location>
</feature>
<evidence type="ECO:0000259" key="5">
    <source>
        <dbReference type="Pfam" id="PF24883"/>
    </source>
</evidence>
<evidence type="ECO:0000256" key="3">
    <source>
        <dbReference type="SAM" id="Coils"/>
    </source>
</evidence>
<reference evidence="6" key="2">
    <citation type="submission" date="2020-02" db="EMBL/GenBank/DDBJ databases">
        <title>Identification and distribution of gene clusters putatively required for synthesis of sphingolipid metabolism inhibitors in phylogenetically diverse species of the filamentous fungus Fusarium.</title>
        <authorList>
            <person name="Kim H.-S."/>
            <person name="Busman M."/>
            <person name="Brown D.W."/>
            <person name="Divon H."/>
            <person name="Uhlig S."/>
            <person name="Proctor R.H."/>
        </authorList>
    </citation>
    <scope>NUCLEOTIDE SEQUENCE</scope>
    <source>
        <strain evidence="6">NRRL 25174</strain>
    </source>
</reference>
<keyword evidence="3" id="KW-0175">Coiled coil</keyword>
<feature type="repeat" description="ANK" evidence="2">
    <location>
        <begin position="912"/>
        <end position="944"/>
    </location>
</feature>
<dbReference type="OrthoDB" id="5090544at2759"/>
<gene>
    <name evidence="6" type="ORF">FBEOM_6485</name>
</gene>
<organism evidence="6 7">
    <name type="scientific">Fusarium beomiforme</name>
    <dbReference type="NCBI Taxonomy" id="44412"/>
    <lineage>
        <taxon>Eukaryota</taxon>
        <taxon>Fungi</taxon>
        <taxon>Dikarya</taxon>
        <taxon>Ascomycota</taxon>
        <taxon>Pezizomycotina</taxon>
        <taxon>Sordariomycetes</taxon>
        <taxon>Hypocreomycetidae</taxon>
        <taxon>Hypocreales</taxon>
        <taxon>Nectriaceae</taxon>
        <taxon>Fusarium</taxon>
        <taxon>Fusarium burgessii species complex</taxon>
    </lineage>
</organism>
<dbReference type="Proteomes" id="UP000730481">
    <property type="component" value="Unassembled WGS sequence"/>
</dbReference>
<proteinExistence type="predicted"/>
<protein>
    <submittedName>
        <fullName evidence="6">Ankyrin repeat domain protein</fullName>
    </submittedName>
</protein>
<keyword evidence="7" id="KW-1185">Reference proteome</keyword>
<evidence type="ECO:0000313" key="6">
    <source>
        <dbReference type="EMBL" id="KAF4339609.1"/>
    </source>
</evidence>
<dbReference type="SUPFAM" id="SSF48403">
    <property type="entry name" value="Ankyrin repeat"/>
    <property type="match status" value="2"/>
</dbReference>
<dbReference type="PANTHER" id="PTHR24133">
    <property type="entry name" value="ANKYRIN DOMAIN-CONTAINING"/>
    <property type="match status" value="1"/>
</dbReference>
<feature type="repeat" description="ANK" evidence="2">
    <location>
        <begin position="653"/>
        <end position="685"/>
    </location>
</feature>
<name>A0A9P5AJ80_9HYPO</name>
<feature type="repeat" description="ANK" evidence="2">
    <location>
        <begin position="1186"/>
        <end position="1218"/>
    </location>
</feature>
<dbReference type="InterPro" id="IPR036770">
    <property type="entry name" value="Ankyrin_rpt-contain_sf"/>
</dbReference>
<sequence length="1387" mass="153343">MADPLSIASGAAGLFSLSLEVTKLSRTYISNVRGAPHAMSSYLLELRTLSDLLLRIMSALQTDQIDNQRLDPNTNALDAALAECRREVEIMEKKLQKKTSLTGIRARISRLAYPFSEPELQMKVNMLNRYNSMFSSALETINLSLAVANNKELRNMGKDDKRRDIIAWFKPGLDMGSTISHLDDYCDSTCLSSLTNAAYLEWRNGLTDRLWINGQPGAGKSMLSGNRPHETLINVLRSLVAQALHNSPSIPGGAEELKKRNNQNFTAGELFGILTSIARTVHTYVVLDGMDECPFIKDLLSKLSTLESTGVSLLVTSRDLPKIREKCQGYTNMEVSATSQDLNRYVSYRLKHAEVDFELVKQELIADITSAIHTQATGSFLLARLALDHIVGLLTIRDIRKSLASIPSNFEEAYKSTIARISNQAGGLKQLALESLGIVCNVKRPLKMNELQHALAAREDIDEVGEDDIISSDAILSSCLGRLVLSVSDQPIEFVHLTAKNFIQSTNIGIKGHPDLTLSQICIRYMSTPEMRLGRCTSIKEMQERLNKQPFLRYAACFYGYHVQPVEEDCIPQIARFLEDANLQESSWQITNLKEGFDASLAKQVFESSPKEASHLHIAAFWGFSEYLGKKLADTDTQTSQISKTDLDRTDSHGWTPLHWAASMGHTSVVEILLKAGASPHLPDLGGWTPIFWAASKGHDDVIEILLRYHAVAFTRDLNGFTPLHWATWADHGKVVQRLVREKDEDSAGPNMKVTCYQDLKHLTVSKAQALGGNVSKSPLELYSGFEDVQLLLDLSVVDAKDIKEYGLFRQAVQIGNTEIISEFISHGANPMEVNGNWGAPLHVACKSQSEQSIAYLLDVDGIEVDALDDDSRTPLMHLFSGYSGSLSRTRVFEIVQLFLAKGASTSSIDFEESSLMHFAMLTWNAEIIQQLLETGLSIQAVNKRGQLPLHWLASSSFHFQKRSSLLPELNINSQAIIELVCKLSRSDCLDAVLSPRLPSATKSKEAPGGETKYHAFETLSHTSWFFLLDFLLDAGADVKGYGCYGESALHLCIERAASLAIIERLLELGANPYKTSRDGLDCFHIALLNMDVAGSMEILRCLRLYADIHPSPTHWLYKVGEDTKYDGNTDDEVTYYLEALRQKSAINQKNKFGRTLLFAASIAGKAEMVERLIAYGADVCALDCIGWTALHSAVQNEDSKIVRILLEAGADVGQAASDVDGSKQLPSQVEESPSEQRATTLQTCLKRYNRRWETDQSVEVVRILLEYGADPNDPLVGGNGYGELPLSLLLHAPGRSSSVSAVKRMLDTMELLVCAGARIVDVADHITIGLVAKMDRHEILWKEIQAQLVALTSSSVLFDEDVSLHSCGCGSNTGSCHRRLGDHACW</sequence>
<dbReference type="InterPro" id="IPR002110">
    <property type="entry name" value="Ankyrin_rpt"/>
</dbReference>
<dbReference type="Pfam" id="PF12796">
    <property type="entry name" value="Ank_2"/>
    <property type="match status" value="2"/>
</dbReference>
<accession>A0A9P5AJ80</accession>
<feature type="repeat" description="ANK" evidence="2">
    <location>
        <begin position="686"/>
        <end position="718"/>
    </location>
</feature>
<keyword evidence="2" id="KW-0040">ANK repeat</keyword>
<feature type="compositionally biased region" description="Polar residues" evidence="4">
    <location>
        <begin position="1225"/>
        <end position="1237"/>
    </location>
</feature>
<dbReference type="PANTHER" id="PTHR24133:SF40">
    <property type="entry name" value="ANKYRIN REPEAT DOMAIN 44"/>
    <property type="match status" value="1"/>
</dbReference>